<proteinExistence type="predicted"/>
<reference evidence="2" key="1">
    <citation type="submission" date="2021-06" db="EMBL/GenBank/DDBJ databases">
        <authorList>
            <person name="Kallberg Y."/>
            <person name="Tangrot J."/>
            <person name="Rosling A."/>
        </authorList>
    </citation>
    <scope>NUCLEOTIDE SEQUENCE</scope>
    <source>
        <strain evidence="2">AZ414A</strain>
    </source>
</reference>
<protein>
    <submittedName>
        <fullName evidence="2">8244_t:CDS:1</fullName>
    </submittedName>
</protein>
<evidence type="ECO:0000313" key="2">
    <source>
        <dbReference type="EMBL" id="CAG8481204.1"/>
    </source>
</evidence>
<sequence>MYLSLNSLKYRAFWEKTDQPSLKKFLDFRFSAGDIEKMLGKTITFVGEFAPRTALRLIDSLSTPFYPATCHACSGKDCHAKKKLQDEEANLKIQELQTTQHITIASVTTEQIQKYAESITISIAKRFLNTDNENIAKRIRIHKNDNDENCESDSDESDSNENESDKSESIINVSRKFKEYQMQLIESVIENVVEGVKISSTKYSLASIIVLIKPCPYSTFTPDEWKQVINTNPYAVKESVWDNPFASLLSEACSNIAIGLDNNFVSNDESDLGKKASRIFNNLKEDLTSAQTKKITENEHRFYYLDPLLRPFFCGDSKDYKVRLDKSVKGSLKRPDFSCRIDDITILNSKVKPLGDDINSYFMDLQYDGIYRSWPLLATKLITEKELFPLMFCLVFQLYFRGSQANILVDRVITPSRVHY</sequence>
<keyword evidence="3" id="KW-1185">Reference proteome</keyword>
<evidence type="ECO:0000313" key="3">
    <source>
        <dbReference type="Proteomes" id="UP000789706"/>
    </source>
</evidence>
<name>A0A9N8WE39_9GLOM</name>
<feature type="region of interest" description="Disordered" evidence="1">
    <location>
        <begin position="145"/>
        <end position="168"/>
    </location>
</feature>
<dbReference type="AlphaFoldDB" id="A0A9N8WE39"/>
<dbReference type="Proteomes" id="UP000789706">
    <property type="component" value="Unassembled WGS sequence"/>
</dbReference>
<gene>
    <name evidence="2" type="ORF">DEBURN_LOCUS3673</name>
</gene>
<feature type="compositionally biased region" description="Acidic residues" evidence="1">
    <location>
        <begin position="147"/>
        <end position="162"/>
    </location>
</feature>
<organism evidence="2 3">
    <name type="scientific">Diversispora eburnea</name>
    <dbReference type="NCBI Taxonomy" id="1213867"/>
    <lineage>
        <taxon>Eukaryota</taxon>
        <taxon>Fungi</taxon>
        <taxon>Fungi incertae sedis</taxon>
        <taxon>Mucoromycota</taxon>
        <taxon>Glomeromycotina</taxon>
        <taxon>Glomeromycetes</taxon>
        <taxon>Diversisporales</taxon>
        <taxon>Diversisporaceae</taxon>
        <taxon>Diversispora</taxon>
    </lineage>
</organism>
<dbReference type="OrthoDB" id="2439449at2759"/>
<comment type="caution">
    <text evidence="2">The sequence shown here is derived from an EMBL/GenBank/DDBJ whole genome shotgun (WGS) entry which is preliminary data.</text>
</comment>
<accession>A0A9N8WE39</accession>
<evidence type="ECO:0000256" key="1">
    <source>
        <dbReference type="SAM" id="MobiDB-lite"/>
    </source>
</evidence>
<dbReference type="EMBL" id="CAJVPK010000241">
    <property type="protein sequence ID" value="CAG8481204.1"/>
    <property type="molecule type" value="Genomic_DNA"/>
</dbReference>